<dbReference type="Gene3D" id="3.40.640.10">
    <property type="entry name" value="Type I PLP-dependent aspartate aminotransferase-like (Major domain)"/>
    <property type="match status" value="1"/>
</dbReference>
<feature type="modified residue" description="N6-(pyridoxal phosphate)lysine" evidence="3">
    <location>
        <position position="181"/>
    </location>
</feature>
<keyword evidence="6" id="KW-1185">Reference proteome</keyword>
<dbReference type="PANTHER" id="PTHR30244">
    <property type="entry name" value="TRANSAMINASE"/>
    <property type="match status" value="1"/>
</dbReference>
<dbReference type="PIRSF" id="PIRSF000390">
    <property type="entry name" value="PLP_StrS"/>
    <property type="match status" value="1"/>
</dbReference>
<dbReference type="SUPFAM" id="SSF53383">
    <property type="entry name" value="PLP-dependent transferases"/>
    <property type="match status" value="1"/>
</dbReference>
<dbReference type="AlphaFoldDB" id="A0A6V8M021"/>
<dbReference type="Proteomes" id="UP000494245">
    <property type="component" value="Unassembled WGS sequence"/>
</dbReference>
<dbReference type="InterPro" id="IPR015424">
    <property type="entry name" value="PyrdxlP-dep_Trfase"/>
</dbReference>
<name>A0A6V8M021_9BACT</name>
<dbReference type="EC" id="2.6.1.87" evidence="5"/>
<dbReference type="Gene3D" id="3.90.1150.10">
    <property type="entry name" value="Aspartate Aminotransferase, domain 1"/>
    <property type="match status" value="1"/>
</dbReference>
<evidence type="ECO:0000256" key="4">
    <source>
        <dbReference type="RuleBase" id="RU004508"/>
    </source>
</evidence>
<dbReference type="GO" id="GO:0000271">
    <property type="term" value="P:polysaccharide biosynthetic process"/>
    <property type="evidence" value="ECO:0007669"/>
    <property type="project" value="TreeGrafter"/>
</dbReference>
<keyword evidence="5" id="KW-0032">Aminotransferase</keyword>
<reference evidence="5 6" key="2">
    <citation type="submission" date="2020-05" db="EMBL/GenBank/DDBJ databases">
        <title>Draft genome sequence of Desulfovibrio sp. strainFSS-1.</title>
        <authorList>
            <person name="Shimoshige H."/>
            <person name="Kobayashi H."/>
            <person name="Maekawa T."/>
        </authorList>
    </citation>
    <scope>NUCLEOTIDE SEQUENCE [LARGE SCALE GENOMIC DNA]</scope>
    <source>
        <strain evidence="5 6">SIID29052-01</strain>
    </source>
</reference>
<proteinExistence type="inferred from homology"/>
<keyword evidence="5" id="KW-0808">Transferase</keyword>
<dbReference type="InterPro" id="IPR015421">
    <property type="entry name" value="PyrdxlP-dep_Trfase_major"/>
</dbReference>
<dbReference type="RefSeq" id="WP_173083251.1">
    <property type="nucleotide sequence ID" value="NZ_BLTE01000006.1"/>
</dbReference>
<dbReference type="CDD" id="cd00616">
    <property type="entry name" value="AHBA_syn"/>
    <property type="match status" value="1"/>
</dbReference>
<dbReference type="EMBL" id="BLTE01000006">
    <property type="protein sequence ID" value="GFK93825.1"/>
    <property type="molecule type" value="Genomic_DNA"/>
</dbReference>
<feature type="active site" description="Proton acceptor" evidence="2">
    <location>
        <position position="181"/>
    </location>
</feature>
<evidence type="ECO:0000313" key="5">
    <source>
        <dbReference type="EMBL" id="GFK93825.1"/>
    </source>
</evidence>
<comment type="caution">
    <text evidence="5">The sequence shown here is derived from an EMBL/GenBank/DDBJ whole genome shotgun (WGS) entry which is preliminary data.</text>
</comment>
<protein>
    <submittedName>
        <fullName evidence="5">UDP-4-amino-4-deoxy-L-arabinose--oxoglutarate aminotransferase</fullName>
        <ecNumber evidence="5">2.6.1.87</ecNumber>
    </submittedName>
</protein>
<accession>A0A6V8M021</accession>
<evidence type="ECO:0000256" key="1">
    <source>
        <dbReference type="ARBA" id="ARBA00037999"/>
    </source>
</evidence>
<dbReference type="InterPro" id="IPR000653">
    <property type="entry name" value="DegT/StrS_aminotransferase"/>
</dbReference>
<dbReference type="PANTHER" id="PTHR30244:SF34">
    <property type="entry name" value="DTDP-4-AMINO-4,6-DIDEOXYGALACTOSE TRANSAMINASE"/>
    <property type="match status" value="1"/>
</dbReference>
<evidence type="ECO:0000256" key="2">
    <source>
        <dbReference type="PIRSR" id="PIRSR000390-1"/>
    </source>
</evidence>
<evidence type="ECO:0000313" key="6">
    <source>
        <dbReference type="Proteomes" id="UP000494245"/>
    </source>
</evidence>
<gene>
    <name evidence="5" type="primary">arnB_1</name>
    <name evidence="5" type="ORF">NNJEOMEG_01661</name>
</gene>
<reference evidence="5 6" key="1">
    <citation type="submission" date="2020-04" db="EMBL/GenBank/DDBJ databases">
        <authorList>
            <consortium name="Desulfovibrio sp. FSS-1 genome sequencing consortium"/>
            <person name="Shimoshige H."/>
            <person name="Kobayashi H."/>
            <person name="Maekawa T."/>
        </authorList>
    </citation>
    <scope>NUCLEOTIDE SEQUENCE [LARGE SCALE GENOMIC DNA]</scope>
    <source>
        <strain evidence="5 6">SIID29052-01</strain>
    </source>
</reference>
<dbReference type="GO" id="GO:0030170">
    <property type="term" value="F:pyridoxal phosphate binding"/>
    <property type="evidence" value="ECO:0007669"/>
    <property type="project" value="TreeGrafter"/>
</dbReference>
<dbReference type="Pfam" id="PF01041">
    <property type="entry name" value="DegT_DnrJ_EryC1"/>
    <property type="match status" value="1"/>
</dbReference>
<evidence type="ECO:0000256" key="3">
    <source>
        <dbReference type="PIRSR" id="PIRSR000390-2"/>
    </source>
</evidence>
<dbReference type="InterPro" id="IPR015422">
    <property type="entry name" value="PyrdxlP-dep_Trfase_small"/>
</dbReference>
<keyword evidence="3 4" id="KW-0663">Pyridoxal phosphate</keyword>
<comment type="similarity">
    <text evidence="1 4">Belongs to the DegT/DnrJ/EryC1 family.</text>
</comment>
<organism evidence="5 6">
    <name type="scientific">Fundidesulfovibrio magnetotacticus</name>
    <dbReference type="NCBI Taxonomy" id="2730080"/>
    <lineage>
        <taxon>Bacteria</taxon>
        <taxon>Pseudomonadati</taxon>
        <taxon>Thermodesulfobacteriota</taxon>
        <taxon>Desulfovibrionia</taxon>
        <taxon>Desulfovibrionales</taxon>
        <taxon>Desulfovibrionaceae</taxon>
        <taxon>Fundidesulfovibrio</taxon>
    </lineage>
</organism>
<dbReference type="GO" id="GO:0099620">
    <property type="term" value="F:UDP-4-amino-4-deoxy-L-arabinose aminotransferase"/>
    <property type="evidence" value="ECO:0007669"/>
    <property type="project" value="UniProtKB-EC"/>
</dbReference>
<sequence>MKVEFYRHNLDEQDIANVVKVLHSVFLTTGPVTAEFERRFAEYTGVPNVLAVNSCTAAMQMTLMALGVGPGDEVIVPAMTFIASATCVVHAGATPVLVDVDPETGCMDPEAARRAVTPRTKAILPVHLYGVMADMKALRVLADEHKLFLVEDCAHCVEGERDGVRPGHLSDAACYSFYATKNLACGEGGALITRHEEVARKAKLLSLHGMSKNAAGRYHGLYQHWDMLTLGWKCNLDDIHSALLVDQLGRLDALWARRNTLWKRYEQGFEGTNVARPKVVGKSGHHLYTVWADPARRDALLPALQQAGVGVAVNFRAIHLLEWFRETFGFKPGDFPNAEAIGDRTISLPFYPKMTDAECDYVIETVRGVFKG</sequence>